<dbReference type="PANTHER" id="PTHR12447">
    <property type="entry name" value="ANKYRIN REPEAT DOMAIN-CONTAINING PROTEIN 13"/>
    <property type="match status" value="1"/>
</dbReference>
<keyword evidence="4 8" id="KW-0040">ANK repeat</keyword>
<feature type="region of interest" description="Disordered" evidence="9">
    <location>
        <begin position="434"/>
        <end position="475"/>
    </location>
</feature>
<evidence type="ECO:0000259" key="10">
    <source>
        <dbReference type="Pfam" id="PF11904"/>
    </source>
</evidence>
<organism evidence="11 12">
    <name type="scientific">Chlamydomonas eustigma</name>
    <dbReference type="NCBI Taxonomy" id="1157962"/>
    <lineage>
        <taxon>Eukaryota</taxon>
        <taxon>Viridiplantae</taxon>
        <taxon>Chlorophyta</taxon>
        <taxon>core chlorophytes</taxon>
        <taxon>Chlorophyceae</taxon>
        <taxon>CS clade</taxon>
        <taxon>Chlamydomonadales</taxon>
        <taxon>Chlamydomonadaceae</taxon>
        <taxon>Chlamydomonas</taxon>
    </lineage>
</organism>
<comment type="subcellular location">
    <subcellularLocation>
        <location evidence="1">Endoplasmic reticulum membrane</location>
    </subcellularLocation>
</comment>
<protein>
    <recommendedName>
        <fullName evidence="10">Ankyrin repeat domain-containing protein</fullName>
    </recommendedName>
</protein>
<feature type="compositionally biased region" description="Acidic residues" evidence="9">
    <location>
        <begin position="635"/>
        <end position="645"/>
    </location>
</feature>
<evidence type="ECO:0000313" key="11">
    <source>
        <dbReference type="EMBL" id="GAX85185.1"/>
    </source>
</evidence>
<feature type="compositionally biased region" description="Basic and acidic residues" evidence="9">
    <location>
        <begin position="394"/>
        <end position="408"/>
    </location>
</feature>
<reference evidence="11 12" key="1">
    <citation type="submission" date="2017-08" db="EMBL/GenBank/DDBJ databases">
        <title>Acidophilic green algal genome provides insights into adaptation to an acidic environment.</title>
        <authorList>
            <person name="Hirooka S."/>
            <person name="Hirose Y."/>
            <person name="Kanesaki Y."/>
            <person name="Higuchi S."/>
            <person name="Fujiwara T."/>
            <person name="Onuma R."/>
            <person name="Era A."/>
            <person name="Ohbayashi R."/>
            <person name="Uzuka A."/>
            <person name="Nozaki H."/>
            <person name="Yoshikawa H."/>
            <person name="Miyagishima S.Y."/>
        </authorList>
    </citation>
    <scope>NUCLEOTIDE SEQUENCE [LARGE SCALE GENOMIC DNA]</scope>
    <source>
        <strain evidence="11 12">NIES-2499</strain>
    </source>
</reference>
<feature type="compositionally biased region" description="Basic and acidic residues" evidence="9">
    <location>
        <begin position="369"/>
        <end position="387"/>
    </location>
</feature>
<dbReference type="PROSITE" id="PS50088">
    <property type="entry name" value="ANK_REPEAT"/>
    <property type="match status" value="1"/>
</dbReference>
<proteinExistence type="predicted"/>
<evidence type="ECO:0000256" key="8">
    <source>
        <dbReference type="PROSITE-ProRule" id="PRU00023"/>
    </source>
</evidence>
<sequence>MDTMMNLDEETFYDAIEHFDYDNIDVISTLKECSLFTQQVHEEPWVLHRIALSGDAHALKKALKTSKKENLAQLDPQGHSALHVAVFSRNAECLDILLEAGIPPGIKSARGWKPLHIAIELQEQDLALRLLKAEFLNSKLEDKVKKKGMLQELWNLPDFTAKLHWELGSSVPGLGLLIRRLAPHDTYTIWKKGSCIRIDGSLMGMKESGTSGLPDWKKGRFSLLYNGEGGGANGRPLAAFVNRMKEKWVDLQATRKKMKPVEMKLIEVELQKLMSQPVVSTKKVKAAKFRFKPATGWLSREVAEKVECWDTKVYEAVGSLWLVEKHKAPFLLPNGVSWQEYLAFGIGEDDVREKEVDLVGAAVSSNSSKSDKKSKEKGAQGHGRSREGPISSTCDDKSTVSSHRKEGKTGYSASSGLLHHSNQHEGLAKLHTSSMTQTHEGAVISGNTPVASAVTQSRRVSGRSNSNSNDGNSNGGSGGVSARFWMCCNFPLNLKQLLPLLDVLGTANKYLAKVSNFMSKYGNMDMFPVKVKIPIAFTVYACFCFKSFELLGGASSGSHTNHHHHQQQQRNLLATSEFQALQQLPEGFFEVPISYTLFEAKAVEKLEAHISEMNLEQRQKHKEEEQGGGFHFHDEGDDSEDVQYE</sequence>
<name>A0A250XQ48_9CHLO</name>
<evidence type="ECO:0000256" key="7">
    <source>
        <dbReference type="ARBA" id="ARBA00037107"/>
    </source>
</evidence>
<dbReference type="Pfam" id="PF11904">
    <property type="entry name" value="ANKRD13_C"/>
    <property type="match status" value="1"/>
</dbReference>
<evidence type="ECO:0000256" key="9">
    <source>
        <dbReference type="SAM" id="MobiDB-lite"/>
    </source>
</evidence>
<keyword evidence="3" id="KW-0256">Endoplasmic reticulum</keyword>
<feature type="domain" description="Ankyrin repeat" evidence="10">
    <location>
        <begin position="197"/>
        <end position="596"/>
    </location>
</feature>
<evidence type="ECO:0000256" key="4">
    <source>
        <dbReference type="ARBA" id="ARBA00023043"/>
    </source>
</evidence>
<dbReference type="InterPro" id="IPR055285">
    <property type="entry name" value="ANKRD13_C"/>
</dbReference>
<dbReference type="Pfam" id="PF12796">
    <property type="entry name" value="Ank_2"/>
    <property type="match status" value="1"/>
</dbReference>
<dbReference type="SUPFAM" id="SSF48403">
    <property type="entry name" value="Ankyrin repeat"/>
    <property type="match status" value="1"/>
</dbReference>
<evidence type="ECO:0000313" key="12">
    <source>
        <dbReference type="Proteomes" id="UP000232323"/>
    </source>
</evidence>
<evidence type="ECO:0000256" key="5">
    <source>
        <dbReference type="ARBA" id="ARBA00023136"/>
    </source>
</evidence>
<feature type="region of interest" description="Disordered" evidence="9">
    <location>
        <begin position="617"/>
        <end position="645"/>
    </location>
</feature>
<dbReference type="EMBL" id="BEGY01000154">
    <property type="protein sequence ID" value="GAX85185.1"/>
    <property type="molecule type" value="Genomic_DNA"/>
</dbReference>
<keyword evidence="5" id="KW-0472">Membrane</keyword>
<dbReference type="PANTHER" id="PTHR12447:SF25">
    <property type="entry name" value="ANKYRIN REPEAT DOMAIN-CONTAINING PROTEIN 13C"/>
    <property type="match status" value="1"/>
</dbReference>
<keyword evidence="6" id="KW-0143">Chaperone</keyword>
<comment type="caution">
    <text evidence="11">The sequence shown here is derived from an EMBL/GenBank/DDBJ whole genome shotgun (WGS) entry which is preliminary data.</text>
</comment>
<feature type="compositionally biased region" description="Low complexity" evidence="9">
    <location>
        <begin position="457"/>
        <end position="472"/>
    </location>
</feature>
<dbReference type="AlphaFoldDB" id="A0A250XQ48"/>
<dbReference type="OrthoDB" id="1585644at2759"/>
<dbReference type="PROSITE" id="PS50297">
    <property type="entry name" value="ANK_REP_REGION"/>
    <property type="match status" value="1"/>
</dbReference>
<dbReference type="GO" id="GO:0005789">
    <property type="term" value="C:endoplasmic reticulum membrane"/>
    <property type="evidence" value="ECO:0007669"/>
    <property type="project" value="UniProtKB-SubCell"/>
</dbReference>
<dbReference type="InterPro" id="IPR002110">
    <property type="entry name" value="Ankyrin_rpt"/>
</dbReference>
<dbReference type="InterPro" id="IPR021832">
    <property type="entry name" value="ANKRD13"/>
</dbReference>
<comment type="function">
    <text evidence="7">Acts as a molecular chaperone for G protein-coupled receptors, regulating their biogenesis and exit from the ER.</text>
</comment>
<keyword evidence="12" id="KW-1185">Reference proteome</keyword>
<feature type="compositionally biased region" description="Polar residues" evidence="9">
    <location>
        <begin position="434"/>
        <end position="456"/>
    </location>
</feature>
<evidence type="ECO:0000256" key="1">
    <source>
        <dbReference type="ARBA" id="ARBA00004586"/>
    </source>
</evidence>
<gene>
    <name evidence="11" type="ORF">CEUSTIGMA_g12603.t1</name>
</gene>
<evidence type="ECO:0000256" key="2">
    <source>
        <dbReference type="ARBA" id="ARBA00022737"/>
    </source>
</evidence>
<feature type="repeat" description="ANK" evidence="8">
    <location>
        <begin position="77"/>
        <end position="109"/>
    </location>
</feature>
<dbReference type="Gene3D" id="1.25.40.20">
    <property type="entry name" value="Ankyrin repeat-containing domain"/>
    <property type="match status" value="1"/>
</dbReference>
<dbReference type="InterPro" id="IPR036770">
    <property type="entry name" value="Ankyrin_rpt-contain_sf"/>
</dbReference>
<evidence type="ECO:0000256" key="3">
    <source>
        <dbReference type="ARBA" id="ARBA00022824"/>
    </source>
</evidence>
<dbReference type="Proteomes" id="UP000232323">
    <property type="component" value="Unassembled WGS sequence"/>
</dbReference>
<evidence type="ECO:0000256" key="6">
    <source>
        <dbReference type="ARBA" id="ARBA00023186"/>
    </source>
</evidence>
<keyword evidence="2" id="KW-0677">Repeat</keyword>
<feature type="region of interest" description="Disordered" evidence="9">
    <location>
        <begin position="362"/>
        <end position="418"/>
    </location>
</feature>
<accession>A0A250XQ48</accession>
<dbReference type="SMART" id="SM00248">
    <property type="entry name" value="ANK"/>
    <property type="match status" value="2"/>
</dbReference>